<reference evidence="3" key="1">
    <citation type="submission" date="2020-06" db="EMBL/GenBank/DDBJ databases">
        <authorList>
            <consortium name="Plant Systems Biology data submission"/>
        </authorList>
    </citation>
    <scope>NUCLEOTIDE SEQUENCE</scope>
    <source>
        <strain evidence="3">D6</strain>
    </source>
</reference>
<feature type="transmembrane region" description="Helical" evidence="2">
    <location>
        <begin position="79"/>
        <end position="100"/>
    </location>
</feature>
<evidence type="ECO:0000313" key="4">
    <source>
        <dbReference type="Proteomes" id="UP001153069"/>
    </source>
</evidence>
<feature type="compositionally biased region" description="Basic and acidic residues" evidence="1">
    <location>
        <begin position="29"/>
        <end position="38"/>
    </location>
</feature>
<accession>A0A9N8DP97</accession>
<feature type="compositionally biased region" description="Low complexity" evidence="1">
    <location>
        <begin position="9"/>
        <end position="23"/>
    </location>
</feature>
<sequence length="168" mass="18593">MVEIEELPADSAEPAASAAPTLATKKKSQSKEETKEDQLPPPPPGYKYRKTKKDLPSVSHLLAHGSPESQGRPKTWCDIYGYPIFLAVCFAISLLIFHYAPHEKSVQPRGKFHKQYKMAQLQQQRQQEMMEAANGQPQQSDSSTTVTDNNIQVDVKPEATTGAAEGEL</sequence>
<evidence type="ECO:0000313" key="3">
    <source>
        <dbReference type="EMBL" id="CAB9506627.1"/>
    </source>
</evidence>
<keyword evidence="4" id="KW-1185">Reference proteome</keyword>
<evidence type="ECO:0000256" key="2">
    <source>
        <dbReference type="SAM" id="Phobius"/>
    </source>
</evidence>
<dbReference type="EMBL" id="CAICTM010000272">
    <property type="protein sequence ID" value="CAB9506627.1"/>
    <property type="molecule type" value="Genomic_DNA"/>
</dbReference>
<dbReference type="AlphaFoldDB" id="A0A9N8DP97"/>
<dbReference type="Proteomes" id="UP001153069">
    <property type="component" value="Unassembled WGS sequence"/>
</dbReference>
<dbReference type="OrthoDB" id="45592at2759"/>
<keyword evidence="2" id="KW-0812">Transmembrane</keyword>
<name>A0A9N8DP97_9STRA</name>
<keyword evidence="2" id="KW-0472">Membrane</keyword>
<feature type="compositionally biased region" description="Polar residues" evidence="1">
    <location>
        <begin position="135"/>
        <end position="152"/>
    </location>
</feature>
<comment type="caution">
    <text evidence="3">The sequence shown here is derived from an EMBL/GenBank/DDBJ whole genome shotgun (WGS) entry which is preliminary data.</text>
</comment>
<feature type="region of interest" description="Disordered" evidence="1">
    <location>
        <begin position="1"/>
        <end position="53"/>
    </location>
</feature>
<gene>
    <name evidence="3" type="ORF">SEMRO_273_G105150.1</name>
</gene>
<evidence type="ECO:0000256" key="1">
    <source>
        <dbReference type="SAM" id="MobiDB-lite"/>
    </source>
</evidence>
<feature type="region of interest" description="Disordered" evidence="1">
    <location>
        <begin position="125"/>
        <end position="168"/>
    </location>
</feature>
<proteinExistence type="predicted"/>
<protein>
    <submittedName>
        <fullName evidence="3">Uncharacterized protein</fullName>
    </submittedName>
</protein>
<organism evidence="3 4">
    <name type="scientific">Seminavis robusta</name>
    <dbReference type="NCBI Taxonomy" id="568900"/>
    <lineage>
        <taxon>Eukaryota</taxon>
        <taxon>Sar</taxon>
        <taxon>Stramenopiles</taxon>
        <taxon>Ochrophyta</taxon>
        <taxon>Bacillariophyta</taxon>
        <taxon>Bacillariophyceae</taxon>
        <taxon>Bacillariophycidae</taxon>
        <taxon>Naviculales</taxon>
        <taxon>Naviculaceae</taxon>
        <taxon>Seminavis</taxon>
    </lineage>
</organism>
<keyword evidence="2" id="KW-1133">Transmembrane helix</keyword>